<protein>
    <submittedName>
        <fullName evidence="3">Methyltransferase domain-containing protein</fullName>
    </submittedName>
</protein>
<keyword evidence="3" id="KW-0489">Methyltransferase</keyword>
<feature type="compositionally biased region" description="Polar residues" evidence="2">
    <location>
        <begin position="60"/>
        <end position="71"/>
    </location>
</feature>
<dbReference type="GO" id="GO:0032259">
    <property type="term" value="P:methylation"/>
    <property type="evidence" value="ECO:0007669"/>
    <property type="project" value="UniProtKB-KW"/>
</dbReference>
<dbReference type="Gene3D" id="3.40.50.150">
    <property type="entry name" value="Vaccinia Virus protein VP39"/>
    <property type="match status" value="1"/>
</dbReference>
<sequence length="358" mass="39376">MTDRGDTDEAAAVGSASDDGASSASTAHNAHATFPDWGSASDFDDSGLEELISEHATSRPARSTASGSSELGDTLDDDWRSLTSSIVQHNFENGREEELREVFSELLDGRHFISPIDEGTQKIVDLGCGDGRWASEVAELFPGAEVVAMDISPIQPVFAPPNLTTRLADIETDLEGVSDMPSDLIHLERVAPYLRRPKDLMKTILTNLRPGGWVEFKDMQTKVFSDDAPIPPENGLAYAAYLFNKSQKEKFGFDLDTAWNLPQALREVGFVNVRQVMYKSPIGPWPDHPRGKWLGYLLQNALRQIVEPLALRPLQSLGLSQSDISAVIHDFDRDVADTSLHMWMPMTITVGQKPPEAS</sequence>
<feature type="region of interest" description="Disordered" evidence="2">
    <location>
        <begin position="1"/>
        <end position="48"/>
    </location>
</feature>
<feature type="region of interest" description="Disordered" evidence="2">
    <location>
        <begin position="54"/>
        <end position="73"/>
    </location>
</feature>
<name>A0ABR1QIZ3_9PEZI</name>
<reference evidence="3 4" key="1">
    <citation type="submission" date="2023-01" db="EMBL/GenBank/DDBJ databases">
        <title>Analysis of 21 Apiospora genomes using comparative genomics revels a genus with tremendous synthesis potential of carbohydrate active enzymes and secondary metabolites.</title>
        <authorList>
            <person name="Sorensen T."/>
        </authorList>
    </citation>
    <scope>NUCLEOTIDE SEQUENCE [LARGE SCALE GENOMIC DNA]</scope>
    <source>
        <strain evidence="3 4">CBS 24483</strain>
    </source>
</reference>
<evidence type="ECO:0000256" key="2">
    <source>
        <dbReference type="SAM" id="MobiDB-lite"/>
    </source>
</evidence>
<keyword evidence="4" id="KW-1185">Reference proteome</keyword>
<gene>
    <name evidence="3" type="ORF">PG986_005830</name>
</gene>
<dbReference type="SUPFAM" id="SSF53335">
    <property type="entry name" value="S-adenosyl-L-methionine-dependent methyltransferases"/>
    <property type="match status" value="1"/>
</dbReference>
<accession>A0ABR1QIZ3</accession>
<keyword evidence="3" id="KW-0808">Transferase</keyword>
<dbReference type="CDD" id="cd02440">
    <property type="entry name" value="AdoMet_MTases"/>
    <property type="match status" value="1"/>
</dbReference>
<feature type="compositionally biased region" description="Low complexity" evidence="2">
    <location>
        <begin position="10"/>
        <end position="33"/>
    </location>
</feature>
<dbReference type="GO" id="GO:0008168">
    <property type="term" value="F:methyltransferase activity"/>
    <property type="evidence" value="ECO:0007669"/>
    <property type="project" value="UniProtKB-KW"/>
</dbReference>
<comment type="similarity">
    <text evidence="1">Belongs to the methyltransferase superfamily. LaeA methyltransferase family.</text>
</comment>
<dbReference type="GeneID" id="92075114"/>
<organism evidence="3 4">
    <name type="scientific">Apiospora aurea</name>
    <dbReference type="NCBI Taxonomy" id="335848"/>
    <lineage>
        <taxon>Eukaryota</taxon>
        <taxon>Fungi</taxon>
        <taxon>Dikarya</taxon>
        <taxon>Ascomycota</taxon>
        <taxon>Pezizomycotina</taxon>
        <taxon>Sordariomycetes</taxon>
        <taxon>Xylariomycetidae</taxon>
        <taxon>Amphisphaeriales</taxon>
        <taxon>Apiosporaceae</taxon>
        <taxon>Apiospora</taxon>
    </lineage>
</organism>
<dbReference type="InterPro" id="IPR029063">
    <property type="entry name" value="SAM-dependent_MTases_sf"/>
</dbReference>
<dbReference type="EMBL" id="JAQQWE010000004">
    <property type="protein sequence ID" value="KAK7956608.1"/>
    <property type="molecule type" value="Genomic_DNA"/>
</dbReference>
<proteinExistence type="inferred from homology"/>
<evidence type="ECO:0000256" key="1">
    <source>
        <dbReference type="ARBA" id="ARBA00038158"/>
    </source>
</evidence>
<comment type="caution">
    <text evidence="3">The sequence shown here is derived from an EMBL/GenBank/DDBJ whole genome shotgun (WGS) entry which is preliminary data.</text>
</comment>
<dbReference type="PANTHER" id="PTHR43591">
    <property type="entry name" value="METHYLTRANSFERASE"/>
    <property type="match status" value="1"/>
</dbReference>
<dbReference type="Proteomes" id="UP001391051">
    <property type="component" value="Unassembled WGS sequence"/>
</dbReference>
<evidence type="ECO:0000313" key="3">
    <source>
        <dbReference type="EMBL" id="KAK7956608.1"/>
    </source>
</evidence>
<evidence type="ECO:0000313" key="4">
    <source>
        <dbReference type="Proteomes" id="UP001391051"/>
    </source>
</evidence>
<dbReference type="Pfam" id="PF13489">
    <property type="entry name" value="Methyltransf_23"/>
    <property type="match status" value="1"/>
</dbReference>
<dbReference type="RefSeq" id="XP_066701914.1">
    <property type="nucleotide sequence ID" value="XM_066842052.1"/>
</dbReference>